<gene>
    <name evidence="2" type="ORF">F933_01330</name>
</gene>
<dbReference type="SUPFAM" id="SSF81901">
    <property type="entry name" value="HCP-like"/>
    <property type="match status" value="1"/>
</dbReference>
<dbReference type="HOGENOM" id="CLU_000288_36_7_6"/>
<dbReference type="eggNOG" id="COG0790">
    <property type="taxonomic scope" value="Bacteria"/>
</dbReference>
<dbReference type="AlphaFoldDB" id="N9FPX1"/>
<dbReference type="GeneID" id="29857344"/>
<dbReference type="InterPro" id="IPR011990">
    <property type="entry name" value="TPR-like_helical_dom_sf"/>
</dbReference>
<dbReference type="InterPro" id="IPR006597">
    <property type="entry name" value="Sel1-like"/>
</dbReference>
<organism evidence="2 3">
    <name type="scientific">Acinetobacter beijerinckii CIP 110307</name>
    <dbReference type="NCBI Taxonomy" id="1217648"/>
    <lineage>
        <taxon>Bacteria</taxon>
        <taxon>Pseudomonadati</taxon>
        <taxon>Pseudomonadota</taxon>
        <taxon>Gammaproteobacteria</taxon>
        <taxon>Moraxellales</taxon>
        <taxon>Moraxellaceae</taxon>
        <taxon>Acinetobacter</taxon>
    </lineage>
</organism>
<keyword evidence="3" id="KW-1185">Reference proteome</keyword>
<dbReference type="InterPro" id="IPR050767">
    <property type="entry name" value="Sel1_AlgK"/>
</dbReference>
<feature type="chain" id="PRO_5004142411" description="Sel1 repeat family protein" evidence="1">
    <location>
        <begin position="20"/>
        <end position="268"/>
    </location>
</feature>
<dbReference type="STRING" id="262668.GCA_000931715_00578"/>
<keyword evidence="1" id="KW-0732">Signal</keyword>
<protein>
    <recommendedName>
        <fullName evidence="4">Sel1 repeat family protein</fullName>
    </recommendedName>
</protein>
<dbReference type="RefSeq" id="WP_005059655.1">
    <property type="nucleotide sequence ID" value="NZ_KB849765.1"/>
</dbReference>
<dbReference type="PANTHER" id="PTHR11102:SF160">
    <property type="entry name" value="ERAD-ASSOCIATED E3 UBIQUITIN-PROTEIN LIGASE COMPONENT HRD3"/>
    <property type="match status" value="1"/>
</dbReference>
<feature type="signal peptide" evidence="1">
    <location>
        <begin position="1"/>
        <end position="19"/>
    </location>
</feature>
<dbReference type="Pfam" id="PF08238">
    <property type="entry name" value="Sel1"/>
    <property type="match status" value="4"/>
</dbReference>
<name>N9FPX1_9GAMM</name>
<evidence type="ECO:0000313" key="3">
    <source>
        <dbReference type="Proteomes" id="UP000017670"/>
    </source>
</evidence>
<evidence type="ECO:0008006" key="4">
    <source>
        <dbReference type="Google" id="ProtNLM"/>
    </source>
</evidence>
<accession>N9FPX1</accession>
<proteinExistence type="predicted"/>
<sequence length="268" mass="30679">MKNKISLLIILILSLNLCACSSPTEREFHKTTELAEQGHANAQIRLAQMYFDGISTEIDHEQALIWIKKAADQGDSQAFEWLKAQSVSGNQKAYELIIQILKQDNPLIARWFFEKAQAGDAWSQYTVGWMYDLGKGLIQSPHEAAKWYLEAAKQNYSLAQRVIADKYSMGSGVNLDMSKSLYWYEKAAEQNDVEAQFRLGMFHALNFRNEQHFKAEIARKWLNKAVQNGHKDAATILKQFEQDYAEVQQVKAFESSAQMENEHLGSYN</sequence>
<evidence type="ECO:0000256" key="1">
    <source>
        <dbReference type="SAM" id="SignalP"/>
    </source>
</evidence>
<comment type="caution">
    <text evidence="2">The sequence shown here is derived from an EMBL/GenBank/DDBJ whole genome shotgun (WGS) entry which is preliminary data.</text>
</comment>
<dbReference type="EMBL" id="APQL01000005">
    <property type="protein sequence ID" value="ENW06874.1"/>
    <property type="molecule type" value="Genomic_DNA"/>
</dbReference>
<dbReference type="SMART" id="SM00671">
    <property type="entry name" value="SEL1"/>
    <property type="match status" value="4"/>
</dbReference>
<dbReference type="Proteomes" id="UP000017670">
    <property type="component" value="Unassembled WGS sequence"/>
</dbReference>
<dbReference type="Gene3D" id="1.25.40.10">
    <property type="entry name" value="Tetratricopeptide repeat domain"/>
    <property type="match status" value="2"/>
</dbReference>
<reference evidence="2 3" key="1">
    <citation type="submission" date="2013-02" db="EMBL/GenBank/DDBJ databases">
        <title>The Genome Sequence of Acinetobacter beijerinckii CIP 110307.</title>
        <authorList>
            <consortium name="The Broad Institute Genome Sequencing Platform"/>
            <consortium name="The Broad Institute Genome Sequencing Center for Infectious Disease"/>
            <person name="Cerqueira G."/>
            <person name="Feldgarden M."/>
            <person name="Courvalin P."/>
            <person name="Perichon B."/>
            <person name="Grillot-Courvalin C."/>
            <person name="Clermont D."/>
            <person name="Rocha E."/>
            <person name="Yoon E.-J."/>
            <person name="Nemec A."/>
            <person name="Walker B."/>
            <person name="Young S.K."/>
            <person name="Zeng Q."/>
            <person name="Gargeya S."/>
            <person name="Fitzgerald M."/>
            <person name="Haas B."/>
            <person name="Abouelleil A."/>
            <person name="Alvarado L."/>
            <person name="Arachchi H.M."/>
            <person name="Berlin A.M."/>
            <person name="Chapman S.B."/>
            <person name="Dewar J."/>
            <person name="Goldberg J."/>
            <person name="Griggs A."/>
            <person name="Gujja S."/>
            <person name="Hansen M."/>
            <person name="Howarth C."/>
            <person name="Imamovic A."/>
            <person name="Larimer J."/>
            <person name="McCowan C."/>
            <person name="Murphy C."/>
            <person name="Neiman D."/>
            <person name="Pearson M."/>
            <person name="Priest M."/>
            <person name="Roberts A."/>
            <person name="Saif S."/>
            <person name="Shea T."/>
            <person name="Sisk P."/>
            <person name="Sykes S."/>
            <person name="Wortman J."/>
            <person name="Nusbaum C."/>
            <person name="Birren B."/>
        </authorList>
    </citation>
    <scope>NUCLEOTIDE SEQUENCE [LARGE SCALE GENOMIC DNA]</scope>
    <source>
        <strain evidence="2 3">CIP 110307</strain>
    </source>
</reference>
<dbReference type="PANTHER" id="PTHR11102">
    <property type="entry name" value="SEL-1-LIKE PROTEIN"/>
    <property type="match status" value="1"/>
</dbReference>
<evidence type="ECO:0000313" key="2">
    <source>
        <dbReference type="EMBL" id="ENW06874.1"/>
    </source>
</evidence>
<dbReference type="PATRIC" id="fig|1217648.3.peg.1311"/>